<evidence type="ECO:0008006" key="4">
    <source>
        <dbReference type="Google" id="ProtNLM"/>
    </source>
</evidence>
<dbReference type="InterPro" id="IPR050179">
    <property type="entry name" value="Trans_hexapeptide_repeat"/>
</dbReference>
<gene>
    <name evidence="2" type="ORF">BFL28_05580</name>
</gene>
<dbReference type="PANTHER" id="PTHR43300:SF11">
    <property type="entry name" value="ACETYLTRANSFERASE RV3034C-RELATED"/>
    <property type="match status" value="1"/>
</dbReference>
<keyword evidence="3" id="KW-1185">Reference proteome</keyword>
<dbReference type="CDD" id="cd03349">
    <property type="entry name" value="LbH_XAT"/>
    <property type="match status" value="1"/>
</dbReference>
<name>A0A1E3LS30_9SPHN</name>
<dbReference type="PANTHER" id="PTHR43300">
    <property type="entry name" value="ACETYLTRANSFERASE"/>
    <property type="match status" value="1"/>
</dbReference>
<organism evidence="2 3">
    <name type="scientific">Sphingomonas turrisvirgatae</name>
    <dbReference type="NCBI Taxonomy" id="1888892"/>
    <lineage>
        <taxon>Bacteria</taxon>
        <taxon>Pseudomonadati</taxon>
        <taxon>Pseudomonadota</taxon>
        <taxon>Alphaproteobacteria</taxon>
        <taxon>Sphingomonadales</taxon>
        <taxon>Sphingomonadaceae</taxon>
        <taxon>Sphingomonas</taxon>
    </lineage>
</organism>
<comment type="caution">
    <text evidence="2">The sequence shown here is derived from an EMBL/GenBank/DDBJ whole genome shotgun (WGS) entry which is preliminary data.</text>
</comment>
<evidence type="ECO:0000313" key="2">
    <source>
        <dbReference type="EMBL" id="ODP36543.1"/>
    </source>
</evidence>
<accession>A0A1E3LS30</accession>
<reference evidence="2 3" key="1">
    <citation type="submission" date="2016-08" db="EMBL/GenBank/DDBJ databases">
        <title>Draft genome of the agarase producing Sphingomonas sp. MCT13.</title>
        <authorList>
            <person name="D'Andrea M.M."/>
            <person name="Rossolini G.M."/>
            <person name="Thaller M.C."/>
        </authorList>
    </citation>
    <scope>NUCLEOTIDE SEQUENCE [LARGE SCALE GENOMIC DNA]</scope>
    <source>
        <strain evidence="2 3">MCT13</strain>
    </source>
</reference>
<dbReference type="Gene3D" id="2.160.10.10">
    <property type="entry name" value="Hexapeptide repeat proteins"/>
    <property type="match status" value="1"/>
</dbReference>
<dbReference type="OrthoDB" id="9815592at2"/>
<dbReference type="SUPFAM" id="SSF51161">
    <property type="entry name" value="Trimeric LpxA-like enzymes"/>
    <property type="match status" value="1"/>
</dbReference>
<proteinExistence type="inferred from homology"/>
<sequence length="220" mass="24722">MRTALLERLYPGRAHGLFKRLVRRWEGGEMRSSTLRRMLLKHHGVEVGDYSYGPILDRGRMPPGTVIGRWCSVGQELIVRRRNHPIERATQHPFFYNAKLGMVPVDTIPLDRENPLVIGHDVWIGDRVTILSECHRVGNGAVLAAGAIVTRDVPPYTIVGGVPAQVLRKRFSPEVQAILEDSRWWELDLAALSTIKPMLLEPLDVAHATQFAQVCQGLRG</sequence>
<dbReference type="EMBL" id="MDDS01000068">
    <property type="protein sequence ID" value="ODP36543.1"/>
    <property type="molecule type" value="Genomic_DNA"/>
</dbReference>
<evidence type="ECO:0000256" key="1">
    <source>
        <dbReference type="ARBA" id="ARBA00007274"/>
    </source>
</evidence>
<protein>
    <recommendedName>
        <fullName evidence="4">Chloramphenicol acetyltransferase</fullName>
    </recommendedName>
</protein>
<dbReference type="InterPro" id="IPR011004">
    <property type="entry name" value="Trimer_LpxA-like_sf"/>
</dbReference>
<dbReference type="AlphaFoldDB" id="A0A1E3LS30"/>
<dbReference type="Proteomes" id="UP000094487">
    <property type="component" value="Unassembled WGS sequence"/>
</dbReference>
<dbReference type="STRING" id="1888892.BFL28_05580"/>
<evidence type="ECO:0000313" key="3">
    <source>
        <dbReference type="Proteomes" id="UP000094487"/>
    </source>
</evidence>
<comment type="similarity">
    <text evidence="1">Belongs to the transferase hexapeptide repeat family.</text>
</comment>